<name>A0ABN2XSC7_9ACTN</name>
<gene>
    <name evidence="1" type="ORF">GCM10009843_06700</name>
</gene>
<organism evidence="1 2">
    <name type="scientific">Nocardioides bigeumensis</name>
    <dbReference type="NCBI Taxonomy" id="433657"/>
    <lineage>
        <taxon>Bacteria</taxon>
        <taxon>Bacillati</taxon>
        <taxon>Actinomycetota</taxon>
        <taxon>Actinomycetes</taxon>
        <taxon>Propionibacteriales</taxon>
        <taxon>Nocardioidaceae</taxon>
        <taxon>Nocardioides</taxon>
    </lineage>
</organism>
<accession>A0ABN2XSC7</accession>
<dbReference type="Proteomes" id="UP001500575">
    <property type="component" value="Unassembled WGS sequence"/>
</dbReference>
<evidence type="ECO:0000313" key="2">
    <source>
        <dbReference type="Proteomes" id="UP001500575"/>
    </source>
</evidence>
<protein>
    <submittedName>
        <fullName evidence="1">Uncharacterized protein</fullName>
    </submittedName>
</protein>
<dbReference type="EMBL" id="BAAAQQ010000002">
    <property type="protein sequence ID" value="GAA2116478.1"/>
    <property type="molecule type" value="Genomic_DNA"/>
</dbReference>
<sequence length="45" mass="5123">MDCKYLGIATFPWDYARTGGTDHRLPEGAEQQMFGAYAPEDRLRS</sequence>
<comment type="caution">
    <text evidence="1">The sequence shown here is derived from an EMBL/GenBank/DDBJ whole genome shotgun (WGS) entry which is preliminary data.</text>
</comment>
<reference evidence="1 2" key="1">
    <citation type="journal article" date="2019" name="Int. J. Syst. Evol. Microbiol.">
        <title>The Global Catalogue of Microorganisms (GCM) 10K type strain sequencing project: providing services to taxonomists for standard genome sequencing and annotation.</title>
        <authorList>
            <consortium name="The Broad Institute Genomics Platform"/>
            <consortium name="The Broad Institute Genome Sequencing Center for Infectious Disease"/>
            <person name="Wu L."/>
            <person name="Ma J."/>
        </authorList>
    </citation>
    <scope>NUCLEOTIDE SEQUENCE [LARGE SCALE GENOMIC DNA]</scope>
    <source>
        <strain evidence="1 2">JCM 16021</strain>
    </source>
</reference>
<proteinExistence type="predicted"/>
<evidence type="ECO:0000313" key="1">
    <source>
        <dbReference type="EMBL" id="GAA2116478.1"/>
    </source>
</evidence>
<keyword evidence="2" id="KW-1185">Reference proteome</keyword>
<dbReference type="RefSeq" id="WP_344302200.1">
    <property type="nucleotide sequence ID" value="NZ_BAAAQQ010000002.1"/>
</dbReference>